<feature type="region of interest" description="Disordered" evidence="1">
    <location>
        <begin position="359"/>
        <end position="382"/>
    </location>
</feature>
<dbReference type="Proteomes" id="UP000294958">
    <property type="component" value="Unassembled WGS sequence"/>
</dbReference>
<organism evidence="3 4">
    <name type="scientific">Aquamicrobium defluvii</name>
    <dbReference type="NCBI Taxonomy" id="69279"/>
    <lineage>
        <taxon>Bacteria</taxon>
        <taxon>Pseudomonadati</taxon>
        <taxon>Pseudomonadota</taxon>
        <taxon>Alphaproteobacteria</taxon>
        <taxon>Hyphomicrobiales</taxon>
        <taxon>Phyllobacteriaceae</taxon>
        <taxon>Aquamicrobium</taxon>
    </lineage>
</organism>
<dbReference type="OrthoDB" id="8427993at2"/>
<evidence type="ECO:0000313" key="4">
    <source>
        <dbReference type="Proteomes" id="UP000294958"/>
    </source>
</evidence>
<proteinExistence type="predicted"/>
<reference evidence="3 4" key="1">
    <citation type="submission" date="2019-03" db="EMBL/GenBank/DDBJ databases">
        <title>Genomic Encyclopedia of Type Strains, Phase IV (KMG-IV): sequencing the most valuable type-strain genomes for metagenomic binning, comparative biology and taxonomic classification.</title>
        <authorList>
            <person name="Goeker M."/>
        </authorList>
    </citation>
    <scope>NUCLEOTIDE SEQUENCE [LARGE SCALE GENOMIC DNA]</scope>
    <source>
        <strain evidence="3 4">DSM 11603</strain>
    </source>
</reference>
<accession>A0A4R6YF55</accession>
<dbReference type="Pfam" id="PF24390">
    <property type="entry name" value="PRTase-CE"/>
    <property type="match status" value="1"/>
</dbReference>
<evidence type="ECO:0000259" key="2">
    <source>
        <dbReference type="Pfam" id="PF24390"/>
    </source>
</evidence>
<name>A0A4R6YF55_9HYPH</name>
<gene>
    <name evidence="3" type="ORF">DES43_112130</name>
</gene>
<dbReference type="RefSeq" id="WP_133675266.1">
    <property type="nucleotide sequence ID" value="NZ_SNZF01000012.1"/>
</dbReference>
<protein>
    <recommendedName>
        <fullName evidence="2">PRTase-CE domain-containing protein</fullName>
    </recommendedName>
</protein>
<evidence type="ECO:0000313" key="3">
    <source>
        <dbReference type="EMBL" id="TDR34918.1"/>
    </source>
</evidence>
<comment type="caution">
    <text evidence="3">The sequence shown here is derived from an EMBL/GenBank/DDBJ whole genome shotgun (WGS) entry which is preliminary data.</text>
</comment>
<feature type="domain" description="PRTase-CE" evidence="2">
    <location>
        <begin position="54"/>
        <end position="377"/>
    </location>
</feature>
<dbReference type="EMBL" id="SNZF01000012">
    <property type="protein sequence ID" value="TDR34918.1"/>
    <property type="molecule type" value="Genomic_DNA"/>
</dbReference>
<dbReference type="AlphaFoldDB" id="A0A4R6YF55"/>
<keyword evidence="4" id="KW-1185">Reference proteome</keyword>
<evidence type="ECO:0000256" key="1">
    <source>
        <dbReference type="SAM" id="MobiDB-lite"/>
    </source>
</evidence>
<dbReference type="InterPro" id="IPR056920">
    <property type="entry name" value="PRTase-CE"/>
</dbReference>
<sequence length="382" mass="43726">MNEDLGLRILSEIMQWSDDEARKEFRWLRLMARLKYDGYRDFQAGMRFIESLATWLQQFSTADERKTAYEFARNAIVYIGPSEMQRLVEQMYPKFVRDRLVRMVADERGIPPYRVHADEDARAAVERLRRQTLFMGLSDGARIDGLRHSNVGVLNNEQMVVSTQLDTEKWQDLLSQLGEAIGDPDARFRLVYLIDDFMGSGSSFLRYNEEKKKWSGKLKKFKESIVHAQAQLADQKIFSDDWQLCIHHYIGTDAASRTAIEREQEARSSFQTEGWASEVHFSFGTILPENLPINAPGNNFGDFIELTNIYYDPAIRTKHTDVGGVTHLGLGYAGCALPLVLDHNTPNNSVALLWAETEGGEREGGVTAPPMSPLFRRRQRHV</sequence>